<feature type="domain" description="VanZ-like" evidence="2">
    <location>
        <begin position="34"/>
        <end position="151"/>
    </location>
</feature>
<feature type="transmembrane region" description="Helical" evidence="1">
    <location>
        <begin position="136"/>
        <end position="156"/>
    </location>
</feature>
<dbReference type="InterPro" id="IPR053150">
    <property type="entry name" value="Teicoplanin_resist-assoc"/>
</dbReference>
<dbReference type="InterPro" id="IPR006976">
    <property type="entry name" value="VanZ-like"/>
</dbReference>
<gene>
    <name evidence="3" type="ORF">MQH31_10590</name>
</gene>
<organism evidence="3 4">
    <name type="scientific">Cryobacterium zhongshanensis</name>
    <dbReference type="NCBI Taxonomy" id="2928153"/>
    <lineage>
        <taxon>Bacteria</taxon>
        <taxon>Bacillati</taxon>
        <taxon>Actinomycetota</taxon>
        <taxon>Actinomycetes</taxon>
        <taxon>Micrococcales</taxon>
        <taxon>Microbacteriaceae</taxon>
        <taxon>Cryobacterium</taxon>
    </lineage>
</organism>
<dbReference type="EMBL" id="JALGAR010000002">
    <property type="protein sequence ID" value="MCI4658254.1"/>
    <property type="molecule type" value="Genomic_DNA"/>
</dbReference>
<dbReference type="AlphaFoldDB" id="A0AA41UHC1"/>
<sequence>MLDTVAERRGRQDLDRNAHRHPRLRHWMIGLAAAYLLFLTLIAFWPTPVDGSLEGTLSQLLRWVHAHGAPHWLSYSLVEFTANIALFIPVGLFIVVLAGKSRWWLGIAAGFAASCTIELGQLIFLPARFATLNDVLANTSGSVIGVLLGLLVLHLASDSLEPTSPPAEFPAPIPR</sequence>
<accession>A0AA41UHC1</accession>
<evidence type="ECO:0000313" key="4">
    <source>
        <dbReference type="Proteomes" id="UP001165341"/>
    </source>
</evidence>
<name>A0AA41UHC1_9MICO</name>
<evidence type="ECO:0000313" key="3">
    <source>
        <dbReference type="EMBL" id="MCI4658254.1"/>
    </source>
</evidence>
<dbReference type="PANTHER" id="PTHR36834">
    <property type="entry name" value="MEMBRANE PROTEIN-RELATED"/>
    <property type="match status" value="1"/>
</dbReference>
<evidence type="ECO:0000259" key="2">
    <source>
        <dbReference type="Pfam" id="PF04892"/>
    </source>
</evidence>
<evidence type="ECO:0000256" key="1">
    <source>
        <dbReference type="SAM" id="Phobius"/>
    </source>
</evidence>
<keyword evidence="1" id="KW-1133">Transmembrane helix</keyword>
<feature type="transmembrane region" description="Helical" evidence="1">
    <location>
        <begin position="72"/>
        <end position="96"/>
    </location>
</feature>
<keyword evidence="1" id="KW-0472">Membrane</keyword>
<comment type="caution">
    <text evidence="3">The sequence shown here is derived from an EMBL/GenBank/DDBJ whole genome shotgun (WGS) entry which is preliminary data.</text>
</comment>
<protein>
    <submittedName>
        <fullName evidence="3">VanZ family protein</fullName>
    </submittedName>
</protein>
<feature type="transmembrane region" description="Helical" evidence="1">
    <location>
        <begin position="26"/>
        <end position="45"/>
    </location>
</feature>
<dbReference type="Proteomes" id="UP001165341">
    <property type="component" value="Unassembled WGS sequence"/>
</dbReference>
<dbReference type="PANTHER" id="PTHR36834:SF1">
    <property type="entry name" value="INTEGRAL MEMBRANE PROTEIN"/>
    <property type="match status" value="1"/>
</dbReference>
<proteinExistence type="predicted"/>
<reference evidence="3" key="1">
    <citation type="submission" date="2022-03" db="EMBL/GenBank/DDBJ databases">
        <title>Cryobacterium sp. nov. strain ZS14-85, isolated from Antarctic soil.</title>
        <authorList>
            <person name="Li J."/>
            <person name="Niu G."/>
        </authorList>
    </citation>
    <scope>NUCLEOTIDE SEQUENCE</scope>
    <source>
        <strain evidence="3">ZS14-85</strain>
    </source>
</reference>
<keyword evidence="1" id="KW-0812">Transmembrane</keyword>
<dbReference type="Pfam" id="PF04892">
    <property type="entry name" value="VanZ"/>
    <property type="match status" value="1"/>
</dbReference>
<keyword evidence="4" id="KW-1185">Reference proteome</keyword>
<dbReference type="RefSeq" id="WP_243012012.1">
    <property type="nucleotide sequence ID" value="NZ_JALGAR010000002.1"/>
</dbReference>
<feature type="transmembrane region" description="Helical" evidence="1">
    <location>
        <begin position="103"/>
        <end position="124"/>
    </location>
</feature>